<proteinExistence type="predicted"/>
<feature type="non-terminal residue" evidence="1">
    <location>
        <position position="75"/>
    </location>
</feature>
<comment type="caution">
    <text evidence="1">The sequence shown here is derived from an EMBL/GenBank/DDBJ whole genome shotgun (WGS) entry which is preliminary data.</text>
</comment>
<name>A0ACC1HBG5_9FUNG</name>
<sequence length="75" mass="8378">MPIDSLMIWRARIGALKIPEPTSPEQTRELGVFGAAIGAQLGKFVNHNHVTRNLQSALFHFSLEMQCLRTVDFLG</sequence>
<evidence type="ECO:0000313" key="1">
    <source>
        <dbReference type="EMBL" id="KAJ1672428.1"/>
    </source>
</evidence>
<dbReference type="EMBL" id="JAMZIH010008401">
    <property type="protein sequence ID" value="KAJ1672428.1"/>
    <property type="molecule type" value="Genomic_DNA"/>
</dbReference>
<protein>
    <submittedName>
        <fullName evidence="1">Uncharacterized protein</fullName>
    </submittedName>
</protein>
<evidence type="ECO:0000313" key="2">
    <source>
        <dbReference type="Proteomes" id="UP001145114"/>
    </source>
</evidence>
<accession>A0ACC1HBG5</accession>
<organism evidence="1 2">
    <name type="scientific">Spiromyces aspiralis</name>
    <dbReference type="NCBI Taxonomy" id="68401"/>
    <lineage>
        <taxon>Eukaryota</taxon>
        <taxon>Fungi</taxon>
        <taxon>Fungi incertae sedis</taxon>
        <taxon>Zoopagomycota</taxon>
        <taxon>Kickxellomycotina</taxon>
        <taxon>Kickxellomycetes</taxon>
        <taxon>Kickxellales</taxon>
        <taxon>Kickxellaceae</taxon>
        <taxon>Spiromyces</taxon>
    </lineage>
</organism>
<gene>
    <name evidence="1" type="ORF">EV182_007205</name>
</gene>
<reference evidence="1" key="1">
    <citation type="submission" date="2022-06" db="EMBL/GenBank/DDBJ databases">
        <title>Phylogenomic reconstructions and comparative analyses of Kickxellomycotina fungi.</title>
        <authorList>
            <person name="Reynolds N.K."/>
            <person name="Stajich J.E."/>
            <person name="Barry K."/>
            <person name="Grigoriev I.V."/>
            <person name="Crous P."/>
            <person name="Smith M.E."/>
        </authorList>
    </citation>
    <scope>NUCLEOTIDE SEQUENCE</scope>
    <source>
        <strain evidence="1">RSA 2271</strain>
    </source>
</reference>
<dbReference type="Proteomes" id="UP001145114">
    <property type="component" value="Unassembled WGS sequence"/>
</dbReference>
<keyword evidence="2" id="KW-1185">Reference proteome</keyword>